<feature type="domain" description="Major facilitator superfamily (MFS) profile" evidence="6">
    <location>
        <begin position="54"/>
        <end position="435"/>
    </location>
</feature>
<dbReference type="InterPro" id="IPR011701">
    <property type="entry name" value="MFS"/>
</dbReference>
<evidence type="ECO:0000256" key="2">
    <source>
        <dbReference type="ARBA" id="ARBA00022692"/>
    </source>
</evidence>
<gene>
    <name evidence="7" type="ORF">VVR66_06030</name>
</gene>
<protein>
    <submittedName>
        <fullName evidence="7">MFS transporter</fullName>
    </submittedName>
</protein>
<dbReference type="SUPFAM" id="SSF103473">
    <property type="entry name" value="MFS general substrate transporter"/>
    <property type="match status" value="1"/>
</dbReference>
<keyword evidence="2 5" id="KW-0812">Transmembrane</keyword>
<reference evidence="7 8" key="1">
    <citation type="journal article" date="2024" name="Fungal Genet. Biol.">
        <title>The porcine skin microbiome exhibits broad fungal antagonism.</title>
        <authorList>
            <person name="De La Cruz K.F."/>
            <person name="Townsend E.C."/>
            <person name="Alex Cheong J.Z."/>
            <person name="Salamzade R."/>
            <person name="Liu A."/>
            <person name="Sandstrom S."/>
            <person name="Davila E."/>
            <person name="Huang L."/>
            <person name="Xu K.H."/>
            <person name="Wu S.Y."/>
            <person name="Meudt J.J."/>
            <person name="Shanmuganayagam D."/>
            <person name="Gibson A.L.F."/>
            <person name="Kalan L.R."/>
        </authorList>
    </citation>
    <scope>NUCLEOTIDE SEQUENCE [LARGE SCALE GENOMIC DNA]</scope>
    <source>
        <strain evidence="7 8">LK2625</strain>
    </source>
</reference>
<dbReference type="InterPro" id="IPR001958">
    <property type="entry name" value="Tet-R_TetA/multi-R_MdtG-like"/>
</dbReference>
<feature type="transmembrane region" description="Helical" evidence="5">
    <location>
        <begin position="56"/>
        <end position="76"/>
    </location>
</feature>
<feature type="transmembrane region" description="Helical" evidence="5">
    <location>
        <begin position="387"/>
        <end position="404"/>
    </location>
</feature>
<feature type="transmembrane region" description="Helical" evidence="5">
    <location>
        <begin position="410"/>
        <end position="430"/>
    </location>
</feature>
<keyword evidence="8" id="KW-1185">Reference proteome</keyword>
<evidence type="ECO:0000256" key="5">
    <source>
        <dbReference type="SAM" id="Phobius"/>
    </source>
</evidence>
<accession>A0ABV3V0M1</accession>
<dbReference type="EMBL" id="JAYWLU010000005">
    <property type="protein sequence ID" value="MEX3594266.1"/>
    <property type="molecule type" value="Genomic_DNA"/>
</dbReference>
<dbReference type="Proteomes" id="UP001558481">
    <property type="component" value="Unassembled WGS sequence"/>
</dbReference>
<feature type="transmembrane region" description="Helical" evidence="5">
    <location>
        <begin position="323"/>
        <end position="341"/>
    </location>
</feature>
<evidence type="ECO:0000259" key="6">
    <source>
        <dbReference type="PROSITE" id="PS50850"/>
    </source>
</evidence>
<dbReference type="InterPro" id="IPR020846">
    <property type="entry name" value="MFS_dom"/>
</dbReference>
<proteinExistence type="predicted"/>
<feature type="transmembrane region" description="Helical" evidence="5">
    <location>
        <begin position="88"/>
        <end position="111"/>
    </location>
</feature>
<evidence type="ECO:0000256" key="3">
    <source>
        <dbReference type="ARBA" id="ARBA00022989"/>
    </source>
</evidence>
<evidence type="ECO:0000256" key="4">
    <source>
        <dbReference type="ARBA" id="ARBA00023136"/>
    </source>
</evidence>
<feature type="transmembrane region" description="Helical" evidence="5">
    <location>
        <begin position="123"/>
        <end position="141"/>
    </location>
</feature>
<dbReference type="CDD" id="cd17324">
    <property type="entry name" value="MFS_NepI_like"/>
    <property type="match status" value="1"/>
</dbReference>
<dbReference type="Gene3D" id="1.20.1250.20">
    <property type="entry name" value="MFS general substrate transporter like domains"/>
    <property type="match status" value="1"/>
</dbReference>
<feature type="transmembrane region" description="Helical" evidence="5">
    <location>
        <begin position="295"/>
        <end position="316"/>
    </location>
</feature>
<dbReference type="PANTHER" id="PTHR42910">
    <property type="entry name" value="TRANSPORTER SCO4007-RELATED"/>
    <property type="match status" value="1"/>
</dbReference>
<organism evidence="7 8">
    <name type="scientific">Kocuria carniphila</name>
    <dbReference type="NCBI Taxonomy" id="262208"/>
    <lineage>
        <taxon>Bacteria</taxon>
        <taxon>Bacillati</taxon>
        <taxon>Actinomycetota</taxon>
        <taxon>Actinomycetes</taxon>
        <taxon>Micrococcales</taxon>
        <taxon>Micrococcaceae</taxon>
        <taxon>Kocuria</taxon>
    </lineage>
</organism>
<comment type="caution">
    <text evidence="7">The sequence shown here is derived from an EMBL/GenBank/DDBJ whole genome shotgun (WGS) entry which is preliminary data.</text>
</comment>
<keyword evidence="4 5" id="KW-0472">Membrane</keyword>
<dbReference type="PRINTS" id="PR01035">
    <property type="entry name" value="TCRTETA"/>
</dbReference>
<feature type="transmembrane region" description="Helical" evidence="5">
    <location>
        <begin position="208"/>
        <end position="230"/>
    </location>
</feature>
<sequence length="442" mass="45385">MQSIIGASSLWVATFRPWNNPTYWSVISVPSSEVAPDLQPGYLGDITSGDVRIRGFLLLFMSFAAALGTSAIYPMQPAIADVADSLSTSITLVGVGLAFGPVGYLVGIVLLVPLVDRYSPNRVLAGQFFVLAISLAATAIMNGVVTLALAMAAVGICSAVGASLSSLTARLGSSRRSATSLGIVTAGISAGVLSGRILGGFLADEIGWRAMVLVFATACLIVAGCSLRILPGATGTNKRDYFSTLRLLPSLVVQNSTLRAAAIRGALWFFAFSAVWAGLAVALSEAPYSYSSERIGLYAVAGLSGILVTPIAGLLTDRIGAHHVIVVSLVLAGIAAVVAGLNLVNTPLTLLCLAVFDAGLFAAQVANQNTVLAIDRSSPARFNSAYMVIYFIGGGAGTAFGAAAVDWMGWPTTAMMTAIAIGAALVLTLLNNRPVAPVVGTN</sequence>
<dbReference type="Pfam" id="PF07690">
    <property type="entry name" value="MFS_1"/>
    <property type="match status" value="1"/>
</dbReference>
<feature type="transmembrane region" description="Helical" evidence="5">
    <location>
        <begin position="181"/>
        <end position="202"/>
    </location>
</feature>
<comment type="subcellular location">
    <subcellularLocation>
        <location evidence="1">Cell membrane</location>
        <topology evidence="1">Multi-pass membrane protein</topology>
    </subcellularLocation>
</comment>
<dbReference type="InterPro" id="IPR036259">
    <property type="entry name" value="MFS_trans_sf"/>
</dbReference>
<dbReference type="RefSeq" id="WP_238663093.1">
    <property type="nucleotide sequence ID" value="NZ_CAUREL010000008.1"/>
</dbReference>
<evidence type="ECO:0000313" key="8">
    <source>
        <dbReference type="Proteomes" id="UP001558481"/>
    </source>
</evidence>
<evidence type="ECO:0000256" key="1">
    <source>
        <dbReference type="ARBA" id="ARBA00004651"/>
    </source>
</evidence>
<dbReference type="PANTHER" id="PTHR42910:SF1">
    <property type="entry name" value="MAJOR FACILITATOR SUPERFAMILY (MFS) PROFILE DOMAIN-CONTAINING PROTEIN"/>
    <property type="match status" value="1"/>
</dbReference>
<feature type="transmembrane region" description="Helical" evidence="5">
    <location>
        <begin position="265"/>
        <end position="283"/>
    </location>
</feature>
<evidence type="ECO:0000313" key="7">
    <source>
        <dbReference type="EMBL" id="MEX3594266.1"/>
    </source>
</evidence>
<dbReference type="PROSITE" id="PS50850">
    <property type="entry name" value="MFS"/>
    <property type="match status" value="1"/>
</dbReference>
<name>A0ABV3V0M1_9MICC</name>
<keyword evidence="3 5" id="KW-1133">Transmembrane helix</keyword>